<evidence type="ECO:0000256" key="3">
    <source>
        <dbReference type="ARBA" id="ARBA00022519"/>
    </source>
</evidence>
<keyword evidence="10 16" id="KW-0520">NAD</keyword>
<evidence type="ECO:0000313" key="18">
    <source>
        <dbReference type="Proteomes" id="UP001307608"/>
    </source>
</evidence>
<feature type="transmembrane region" description="Helical" evidence="16">
    <location>
        <begin position="56"/>
        <end position="76"/>
    </location>
</feature>
<evidence type="ECO:0000256" key="7">
    <source>
        <dbReference type="ARBA" id="ARBA00022692"/>
    </source>
</evidence>
<keyword evidence="18" id="KW-1185">Reference proteome</keyword>
<dbReference type="Pfam" id="PF03116">
    <property type="entry name" value="NQR2_RnfD_RnfE"/>
    <property type="match status" value="1"/>
</dbReference>
<comment type="catalytic activity">
    <reaction evidence="16">
        <text>a ubiquinone + n Na(+)(in) + NADH + H(+) = a ubiquinol + n Na(+)(out) + NAD(+)</text>
        <dbReference type="Rhea" id="RHEA:47748"/>
        <dbReference type="Rhea" id="RHEA-COMP:9565"/>
        <dbReference type="Rhea" id="RHEA-COMP:9566"/>
        <dbReference type="ChEBI" id="CHEBI:15378"/>
        <dbReference type="ChEBI" id="CHEBI:16389"/>
        <dbReference type="ChEBI" id="CHEBI:17976"/>
        <dbReference type="ChEBI" id="CHEBI:29101"/>
        <dbReference type="ChEBI" id="CHEBI:57540"/>
        <dbReference type="ChEBI" id="CHEBI:57945"/>
        <dbReference type="EC" id="7.2.1.1"/>
    </reaction>
</comment>
<dbReference type="Proteomes" id="UP001307608">
    <property type="component" value="Chromosome"/>
</dbReference>
<evidence type="ECO:0000256" key="13">
    <source>
        <dbReference type="ARBA" id="ARBA00023075"/>
    </source>
</evidence>
<dbReference type="EC" id="7.2.1.1" evidence="16"/>
<keyword evidence="9 16" id="KW-1133">Transmembrane helix</keyword>
<keyword evidence="4 16" id="KW-0597">Phosphoprotein</keyword>
<evidence type="ECO:0000256" key="10">
    <source>
        <dbReference type="ARBA" id="ARBA00023027"/>
    </source>
</evidence>
<dbReference type="HAMAP" id="MF_00426">
    <property type="entry name" value="NqrB"/>
    <property type="match status" value="1"/>
</dbReference>
<organism evidence="17 18">
    <name type="scientific">Marinomonas pontica</name>
    <dbReference type="NCBI Taxonomy" id="264739"/>
    <lineage>
        <taxon>Bacteria</taxon>
        <taxon>Pseudomonadati</taxon>
        <taxon>Pseudomonadota</taxon>
        <taxon>Gammaproteobacteria</taxon>
        <taxon>Oceanospirillales</taxon>
        <taxon>Oceanospirillaceae</taxon>
        <taxon>Marinomonas</taxon>
    </lineage>
</organism>
<keyword evidence="5 16" id="KW-0285">Flavoprotein</keyword>
<keyword evidence="7 16" id="KW-0812">Transmembrane</keyword>
<feature type="transmembrane region" description="Helical" evidence="16">
    <location>
        <begin position="366"/>
        <end position="386"/>
    </location>
</feature>
<evidence type="ECO:0000256" key="14">
    <source>
        <dbReference type="ARBA" id="ARBA00023136"/>
    </source>
</evidence>
<feature type="transmembrane region" description="Helical" evidence="16">
    <location>
        <begin position="114"/>
        <end position="139"/>
    </location>
</feature>
<comment type="cofactor">
    <cofactor evidence="16">
        <name>FMN</name>
        <dbReference type="ChEBI" id="CHEBI:58210"/>
    </cofactor>
</comment>
<keyword evidence="11 16" id="KW-0915">Sodium</keyword>
<feature type="transmembrane region" description="Helical" evidence="16">
    <location>
        <begin position="312"/>
        <end position="330"/>
    </location>
</feature>
<keyword evidence="13 16" id="KW-0830">Ubiquinone</keyword>
<evidence type="ECO:0000256" key="4">
    <source>
        <dbReference type="ARBA" id="ARBA00022553"/>
    </source>
</evidence>
<feature type="transmembrane region" description="Helical" evidence="16">
    <location>
        <begin position="259"/>
        <end position="275"/>
    </location>
</feature>
<evidence type="ECO:0000256" key="1">
    <source>
        <dbReference type="ARBA" id="ARBA00022448"/>
    </source>
</evidence>
<keyword evidence="14 16" id="KW-0472">Membrane</keyword>
<dbReference type="PIRSF" id="PIRSF016055">
    <property type="entry name" value="NADH-UbQ_OxRdtase_B_su"/>
    <property type="match status" value="1"/>
</dbReference>
<keyword evidence="3" id="KW-0997">Cell inner membrane</keyword>
<dbReference type="NCBIfam" id="NF003756">
    <property type="entry name" value="PRK05349.1"/>
    <property type="match status" value="1"/>
</dbReference>
<evidence type="ECO:0000256" key="6">
    <source>
        <dbReference type="ARBA" id="ARBA00022643"/>
    </source>
</evidence>
<comment type="subcellular location">
    <subcellularLocation>
        <location evidence="16">Cell membrane</location>
        <topology evidence="16">Multi-pass membrane protein</topology>
    </subcellularLocation>
</comment>
<dbReference type="PANTHER" id="PTHR30578">
    <property type="entry name" value="ELECTRON TRANSPORT COMPLEX PROTEIN RNFD"/>
    <property type="match status" value="1"/>
</dbReference>
<dbReference type="NCBIfam" id="TIGR01937">
    <property type="entry name" value="nqrB"/>
    <property type="match status" value="1"/>
</dbReference>
<comment type="subunit">
    <text evidence="16">Composed of six subunits; NqrA, NqrB, NqrC, NqrD, NqrE and NqrF.</text>
</comment>
<sequence>MGLRKVLDKIEPEFHSGGKYEKWYALFEAVDTIFYRPSSVTKNGSHVRDAVDMKRIMILVWMCTFPAMFFGMYNIGFQANTAMEAMGVAPADSWRHAIIGGLTSYSASSIWDNMIYGAMYFLPVYLVTFVVGGFWEVLFASVRKHEVNEGFFVTSILFSLSLPATVPLWQVALGITFGVVLAKEVFGGTGKNFLNPALAGRAFLFFAYPASMSGDAVWTAVDGFSGATALSQLAADGVAGLTVAWSDAFFGFIQGSMGETSTLAILIGGGALLVMRIAAWRIVAGVMLGMILTSALFNVIGSDSNPMFATPWYWHLVLGGFAFGMMYMATDPVSASMTNRGKWFYGALIGLMVVLIRVVNPAYPEGMMLAILFANLFAPFIDHFVVQANIKRRIARNG</sequence>
<keyword evidence="1 16" id="KW-0813">Transport</keyword>
<dbReference type="EMBL" id="AP027271">
    <property type="protein sequence ID" value="BDX02452.1"/>
    <property type="molecule type" value="Genomic_DNA"/>
</dbReference>
<evidence type="ECO:0000313" key="17">
    <source>
        <dbReference type="EMBL" id="BDX02452.1"/>
    </source>
</evidence>
<evidence type="ECO:0000256" key="15">
    <source>
        <dbReference type="ARBA" id="ARBA00023201"/>
    </source>
</evidence>
<dbReference type="PANTHER" id="PTHR30578:SF1">
    <property type="entry name" value="NA(+)-TRANSLOCATING NADH-QUINONE REDUCTASE SUBUNIT B"/>
    <property type="match status" value="1"/>
</dbReference>
<protein>
    <recommendedName>
        <fullName evidence="16">Na(+)-translocating NADH-quinone reductase subunit B</fullName>
        <shortName evidence="16">Na(+)-NQR subunit B</shortName>
        <shortName evidence="16">Na(+)-translocating NQR subunit B</shortName>
        <ecNumber evidence="16">7.2.1.1</ecNumber>
    </recommendedName>
    <alternativeName>
        <fullName evidence="16">NQR complex subunit B</fullName>
    </alternativeName>
    <alternativeName>
        <fullName evidence="16">NQR-1 subunit B</fullName>
    </alternativeName>
</protein>
<comment type="function">
    <text evidence="16">NQR complex catalyzes the reduction of ubiquinone-1 to ubiquinol by two successive reactions, coupled with the transport of Na(+) ions from the cytoplasm to the periplasm. NqrA to NqrE are probably involved in the second step, the conversion of ubisemiquinone to ubiquinol.</text>
</comment>
<dbReference type="InterPro" id="IPR010966">
    <property type="entry name" value="NqrB"/>
</dbReference>
<proteinExistence type="inferred from homology"/>
<evidence type="ECO:0000256" key="2">
    <source>
        <dbReference type="ARBA" id="ARBA00022475"/>
    </source>
</evidence>
<feature type="modified residue" description="FMN phosphoryl threonine" evidence="16">
    <location>
        <position position="228"/>
    </location>
</feature>
<feature type="transmembrane region" description="Helical" evidence="16">
    <location>
        <begin position="342"/>
        <end position="360"/>
    </location>
</feature>
<feature type="transmembrane region" description="Helical" evidence="16">
    <location>
        <begin position="151"/>
        <end position="182"/>
    </location>
</feature>
<keyword evidence="15 16" id="KW-0739">Sodium transport</keyword>
<evidence type="ECO:0000256" key="9">
    <source>
        <dbReference type="ARBA" id="ARBA00022989"/>
    </source>
</evidence>
<comment type="similarity">
    <text evidence="16">Belongs to the NqrB/RnfD family.</text>
</comment>
<dbReference type="RefSeq" id="WP_265729197.1">
    <property type="nucleotide sequence ID" value="NZ_AP027271.1"/>
</dbReference>
<keyword evidence="2 16" id="KW-1003">Cell membrane</keyword>
<evidence type="ECO:0000256" key="11">
    <source>
        <dbReference type="ARBA" id="ARBA00023053"/>
    </source>
</evidence>
<evidence type="ECO:0000256" key="5">
    <source>
        <dbReference type="ARBA" id="ARBA00022630"/>
    </source>
</evidence>
<evidence type="ECO:0000256" key="12">
    <source>
        <dbReference type="ARBA" id="ARBA00023065"/>
    </source>
</evidence>
<feature type="transmembrane region" description="Helical" evidence="16">
    <location>
        <begin position="282"/>
        <end position="300"/>
    </location>
</feature>
<evidence type="ECO:0000256" key="8">
    <source>
        <dbReference type="ARBA" id="ARBA00022967"/>
    </source>
</evidence>
<reference evidence="17 18" key="1">
    <citation type="submission" date="2023-01" db="EMBL/GenBank/DDBJ databases">
        <title>Complete genome sequence of Marinomonas pontica strain 200518_36.</title>
        <authorList>
            <person name="Ueki S."/>
            <person name="Gajardo G."/>
            <person name="Maruyama F."/>
        </authorList>
    </citation>
    <scope>NUCLEOTIDE SEQUENCE [LARGE SCALE GENOMIC DNA]</scope>
    <source>
        <strain evidence="17 18">200518_36</strain>
    </source>
</reference>
<dbReference type="InterPro" id="IPR004338">
    <property type="entry name" value="NqrB/RnfD"/>
</dbReference>
<keyword evidence="12 16" id="KW-0406">Ion transport</keyword>
<keyword evidence="6 16" id="KW-0288">FMN</keyword>
<name>A0ABN6WLN3_9GAMM</name>
<evidence type="ECO:0000256" key="16">
    <source>
        <dbReference type="HAMAP-Rule" id="MF_00426"/>
    </source>
</evidence>
<accession>A0ABN6WLN3</accession>
<gene>
    <name evidence="16 17" type="primary">nqrB</name>
    <name evidence="17" type="ORF">MACH16_12000</name>
</gene>
<keyword evidence="8 16" id="KW-1278">Translocase</keyword>